<proteinExistence type="predicted"/>
<dbReference type="Proteomes" id="UP000236738">
    <property type="component" value="Unassembled WGS sequence"/>
</dbReference>
<dbReference type="EMBL" id="FNUS01000001">
    <property type="protein sequence ID" value="SEF67849.1"/>
    <property type="molecule type" value="Genomic_DNA"/>
</dbReference>
<reference evidence="3" key="1">
    <citation type="submission" date="2016-10" db="EMBL/GenBank/DDBJ databases">
        <authorList>
            <person name="Varghese N."/>
            <person name="Submissions S."/>
        </authorList>
    </citation>
    <scope>NUCLEOTIDE SEQUENCE [LARGE SCALE GENOMIC DNA]</scope>
    <source>
        <strain evidence="3">DSM 21580</strain>
    </source>
</reference>
<keyword evidence="3" id="KW-1185">Reference proteome</keyword>
<name>A0A1H5TYK3_9FLAO</name>
<sequence>MMKKLNLLFLFFSVFAFSQMPNISTVFLNNSKPYIGTFGAKKIPIKIKINISDQDKKNSQNYFVSGYTLMNKKYEKIEGTILITKYKDGRKRSSVYGTYEIAQDPKAENSGLFTGKFIYTFKWNKKTEKIEDQFLEFVGERKNYQTNAIETTKWNNEPENGK</sequence>
<keyword evidence="1" id="KW-0732">Signal</keyword>
<feature type="signal peptide" evidence="1">
    <location>
        <begin position="1"/>
        <end position="18"/>
    </location>
</feature>
<accession>A0A1H5TYK3</accession>
<evidence type="ECO:0000313" key="3">
    <source>
        <dbReference type="Proteomes" id="UP000236738"/>
    </source>
</evidence>
<feature type="chain" id="PRO_5009285526" evidence="1">
    <location>
        <begin position="19"/>
        <end position="162"/>
    </location>
</feature>
<dbReference type="RefSeq" id="WP_233740471.1">
    <property type="nucleotide sequence ID" value="NZ_FNUS01000001.1"/>
</dbReference>
<evidence type="ECO:0000313" key="2">
    <source>
        <dbReference type="EMBL" id="SEF67849.1"/>
    </source>
</evidence>
<gene>
    <name evidence="2" type="ORF">SAMN05421847_0612</name>
</gene>
<organism evidence="2 3">
    <name type="scientific">Halpernia humi</name>
    <dbReference type="NCBI Taxonomy" id="493375"/>
    <lineage>
        <taxon>Bacteria</taxon>
        <taxon>Pseudomonadati</taxon>
        <taxon>Bacteroidota</taxon>
        <taxon>Flavobacteriia</taxon>
        <taxon>Flavobacteriales</taxon>
        <taxon>Weeksellaceae</taxon>
        <taxon>Chryseobacterium group</taxon>
        <taxon>Halpernia</taxon>
    </lineage>
</organism>
<protein>
    <submittedName>
        <fullName evidence="2">Uncharacterized protein</fullName>
    </submittedName>
</protein>
<dbReference type="AlphaFoldDB" id="A0A1H5TYK3"/>
<evidence type="ECO:0000256" key="1">
    <source>
        <dbReference type="SAM" id="SignalP"/>
    </source>
</evidence>